<dbReference type="AlphaFoldDB" id="A0A7D6ZDI7"/>
<keyword evidence="8" id="KW-1185">Reference proteome</keyword>
<accession>A0A7D6ZDI7</accession>
<dbReference type="GO" id="GO:0009231">
    <property type="term" value="P:riboflavin biosynthetic process"/>
    <property type="evidence" value="ECO:0007669"/>
    <property type="project" value="UniProtKB-UniPathway"/>
</dbReference>
<sequence>MRMTITSLPSAHTDGTGQPTSAIASDATPEQPAPVFVPDAVHDFTRNRRTLRMQIATVRDEKNGGHILVFDDPKRSRRIDDVRGCLVRIHSQCFYGEVLGSDSCDCDAELRLALDLIFQVGAGVLVYLHQEGRGAGLLAKAHGYAHSQREQVDSYASYAAMGLPYDSRDYRAALDILATLPLHRVHLMSNNPRKEQAFIERGFQVSPVRLWTKPKSDGAANYLESKRSGRSYGSDGWSPDHGLLPSAVWTWMTGYKWIAIGSAGLVSGLAIWWFARDAVCAMAIAAIAPLVVERMWLRRGHPVSTWYLARRDIRRADRRARKAEQS</sequence>
<keyword evidence="5" id="KW-0472">Membrane</keyword>
<reference evidence="7 8" key="1">
    <citation type="submission" date="2020-07" db="EMBL/GenBank/DDBJ databases">
        <authorList>
            <person name="Zhuang K."/>
            <person name="Ran Y."/>
        </authorList>
    </citation>
    <scope>NUCLEOTIDE SEQUENCE [LARGE SCALE GENOMIC DNA]</scope>
    <source>
        <strain evidence="7 8">WCH-YHL-001</strain>
    </source>
</reference>
<dbReference type="GO" id="GO:0046872">
    <property type="term" value="F:metal ion binding"/>
    <property type="evidence" value="ECO:0007669"/>
    <property type="project" value="UniProtKB-KW"/>
</dbReference>
<feature type="region of interest" description="Disordered" evidence="4">
    <location>
        <begin position="1"/>
        <end position="32"/>
    </location>
</feature>
<organism evidence="7 8">
    <name type="scientific">Nocardia huaxiensis</name>
    <dbReference type="NCBI Taxonomy" id="2755382"/>
    <lineage>
        <taxon>Bacteria</taxon>
        <taxon>Bacillati</taxon>
        <taxon>Actinomycetota</taxon>
        <taxon>Actinomycetes</taxon>
        <taxon>Mycobacteriales</taxon>
        <taxon>Nocardiaceae</taxon>
        <taxon>Nocardia</taxon>
    </lineage>
</organism>
<proteinExistence type="predicted"/>
<evidence type="ECO:0000259" key="6">
    <source>
        <dbReference type="Pfam" id="PF00925"/>
    </source>
</evidence>
<keyword evidence="5" id="KW-1133">Transmembrane helix</keyword>
<feature type="domain" description="GTP cyclohydrolase II" evidence="6">
    <location>
        <begin position="68"/>
        <end position="205"/>
    </location>
</feature>
<dbReference type="InterPro" id="IPR036144">
    <property type="entry name" value="RibA-like_sf"/>
</dbReference>
<evidence type="ECO:0000256" key="4">
    <source>
        <dbReference type="SAM" id="MobiDB-lite"/>
    </source>
</evidence>
<evidence type="ECO:0000256" key="2">
    <source>
        <dbReference type="ARBA" id="ARBA00022619"/>
    </source>
</evidence>
<keyword evidence="5" id="KW-0812">Transmembrane</keyword>
<name>A0A7D6ZDI7_9NOCA</name>
<dbReference type="InterPro" id="IPR032677">
    <property type="entry name" value="GTP_cyclohydro_II"/>
</dbReference>
<feature type="compositionally biased region" description="Polar residues" evidence="4">
    <location>
        <begin position="1"/>
        <end position="23"/>
    </location>
</feature>
<keyword evidence="2" id="KW-0686">Riboflavin biosynthesis</keyword>
<comment type="pathway">
    <text evidence="1">Cofactor biosynthesis; riboflavin biosynthesis.</text>
</comment>
<evidence type="ECO:0000313" key="7">
    <source>
        <dbReference type="EMBL" id="QLY28379.1"/>
    </source>
</evidence>
<dbReference type="SUPFAM" id="SSF142695">
    <property type="entry name" value="RibA-like"/>
    <property type="match status" value="1"/>
</dbReference>
<feature type="transmembrane region" description="Helical" evidence="5">
    <location>
        <begin position="257"/>
        <end position="275"/>
    </location>
</feature>
<evidence type="ECO:0000256" key="5">
    <source>
        <dbReference type="SAM" id="Phobius"/>
    </source>
</evidence>
<dbReference type="EMBL" id="CP059399">
    <property type="protein sequence ID" value="QLY28379.1"/>
    <property type="molecule type" value="Genomic_DNA"/>
</dbReference>
<protein>
    <recommendedName>
        <fullName evidence="6">GTP cyclohydrolase II domain-containing protein</fullName>
    </recommendedName>
</protein>
<evidence type="ECO:0000313" key="8">
    <source>
        <dbReference type="Proteomes" id="UP000515512"/>
    </source>
</evidence>
<dbReference type="GO" id="GO:0005829">
    <property type="term" value="C:cytosol"/>
    <property type="evidence" value="ECO:0007669"/>
    <property type="project" value="TreeGrafter"/>
</dbReference>
<dbReference type="Proteomes" id="UP000515512">
    <property type="component" value="Chromosome"/>
</dbReference>
<dbReference type="PANTHER" id="PTHR21327">
    <property type="entry name" value="GTP CYCLOHYDROLASE II-RELATED"/>
    <property type="match status" value="1"/>
</dbReference>
<dbReference type="KEGG" id="nhu:H0264_23740"/>
<dbReference type="UniPathway" id="UPA00275"/>
<dbReference type="GO" id="GO:0008686">
    <property type="term" value="F:3,4-dihydroxy-2-butanone-4-phosphate synthase activity"/>
    <property type="evidence" value="ECO:0007669"/>
    <property type="project" value="TreeGrafter"/>
</dbReference>
<gene>
    <name evidence="7" type="ORF">H0264_23740</name>
</gene>
<evidence type="ECO:0000256" key="3">
    <source>
        <dbReference type="ARBA" id="ARBA00022723"/>
    </source>
</evidence>
<dbReference type="Pfam" id="PF00925">
    <property type="entry name" value="GTP_cyclohydro2"/>
    <property type="match status" value="1"/>
</dbReference>
<dbReference type="Gene3D" id="3.40.50.10990">
    <property type="entry name" value="GTP cyclohydrolase II"/>
    <property type="match status" value="1"/>
</dbReference>
<evidence type="ECO:0000256" key="1">
    <source>
        <dbReference type="ARBA" id="ARBA00005104"/>
    </source>
</evidence>
<keyword evidence="3" id="KW-0479">Metal-binding</keyword>
<dbReference type="PANTHER" id="PTHR21327:SF18">
    <property type="entry name" value="3,4-DIHYDROXY-2-BUTANONE 4-PHOSPHATE SYNTHASE"/>
    <property type="match status" value="1"/>
</dbReference>